<dbReference type="Pfam" id="PF01553">
    <property type="entry name" value="Acyltransferase"/>
    <property type="match status" value="1"/>
</dbReference>
<feature type="region of interest" description="Disordered" evidence="3">
    <location>
        <begin position="220"/>
        <end position="246"/>
    </location>
</feature>
<dbReference type="InterPro" id="IPR002123">
    <property type="entry name" value="Plipid/glycerol_acylTrfase"/>
</dbReference>
<feature type="domain" description="Phospholipid/glycerol acyltransferase" evidence="4">
    <location>
        <begin position="29"/>
        <end position="148"/>
    </location>
</feature>
<feature type="compositionally biased region" description="Basic and acidic residues" evidence="3">
    <location>
        <begin position="224"/>
        <end position="235"/>
    </location>
</feature>
<name>A0A839DW41_9PSEU</name>
<gene>
    <name evidence="5" type="ORF">FHX42_000720</name>
</gene>
<dbReference type="GO" id="GO:0006654">
    <property type="term" value="P:phosphatidic acid biosynthetic process"/>
    <property type="evidence" value="ECO:0007669"/>
    <property type="project" value="TreeGrafter"/>
</dbReference>
<protein>
    <submittedName>
        <fullName evidence="5">1-acyl-sn-glycerol-3-phosphate acyltransferase</fullName>
    </submittedName>
</protein>
<dbReference type="SUPFAM" id="SSF69593">
    <property type="entry name" value="Glycerol-3-phosphate (1)-acyltransferase"/>
    <property type="match status" value="1"/>
</dbReference>
<evidence type="ECO:0000256" key="2">
    <source>
        <dbReference type="ARBA" id="ARBA00023315"/>
    </source>
</evidence>
<dbReference type="CDD" id="cd07989">
    <property type="entry name" value="LPLAT_AGPAT-like"/>
    <property type="match status" value="1"/>
</dbReference>
<sequence>MRVDRAVVAATARLEITGDLSAELRDKPLLLAANHIGNVDVLVLLAACQRRGIAVRFLATGGLFDIPVLGRILRQSGSIRADRHTKSATAALRHVVDALGDDQRPVLVYPEGRVCLEAGIWPERGKTGVARMALAADVPVVPVSQWGAHELMCYGKPLADNALNVLPMIASWLRAVRRRPTLKVHFGTPVDLTDLSADRPGDATRARDRIMRAISAGLAPLRATEPDGPHHRDPTRPVSGKRSPWR</sequence>
<comment type="caution">
    <text evidence="5">The sequence shown here is derived from an EMBL/GenBank/DDBJ whole genome shotgun (WGS) entry which is preliminary data.</text>
</comment>
<evidence type="ECO:0000313" key="5">
    <source>
        <dbReference type="EMBL" id="MBA8823391.1"/>
    </source>
</evidence>
<organism evidence="5 6">
    <name type="scientific">Halosaccharopolyspora lacisalsi</name>
    <dbReference type="NCBI Taxonomy" id="1000566"/>
    <lineage>
        <taxon>Bacteria</taxon>
        <taxon>Bacillati</taxon>
        <taxon>Actinomycetota</taxon>
        <taxon>Actinomycetes</taxon>
        <taxon>Pseudonocardiales</taxon>
        <taxon>Pseudonocardiaceae</taxon>
        <taxon>Halosaccharopolyspora</taxon>
    </lineage>
</organism>
<evidence type="ECO:0000259" key="4">
    <source>
        <dbReference type="SMART" id="SM00563"/>
    </source>
</evidence>
<dbReference type="PANTHER" id="PTHR10434:SF11">
    <property type="entry name" value="1-ACYL-SN-GLYCEROL-3-PHOSPHATE ACYLTRANSFERASE"/>
    <property type="match status" value="1"/>
</dbReference>
<evidence type="ECO:0000313" key="6">
    <source>
        <dbReference type="Proteomes" id="UP000569329"/>
    </source>
</evidence>
<dbReference type="EMBL" id="JACGWZ010000001">
    <property type="protein sequence ID" value="MBA8823391.1"/>
    <property type="molecule type" value="Genomic_DNA"/>
</dbReference>
<evidence type="ECO:0000256" key="1">
    <source>
        <dbReference type="ARBA" id="ARBA00022679"/>
    </source>
</evidence>
<dbReference type="Proteomes" id="UP000569329">
    <property type="component" value="Unassembled WGS sequence"/>
</dbReference>
<reference evidence="5 6" key="1">
    <citation type="submission" date="2020-07" db="EMBL/GenBank/DDBJ databases">
        <title>Sequencing the genomes of 1000 actinobacteria strains.</title>
        <authorList>
            <person name="Klenk H.-P."/>
        </authorList>
    </citation>
    <scope>NUCLEOTIDE SEQUENCE [LARGE SCALE GENOMIC DNA]</scope>
    <source>
        <strain evidence="5 6">DSM 45975</strain>
    </source>
</reference>
<keyword evidence="6" id="KW-1185">Reference proteome</keyword>
<keyword evidence="2 5" id="KW-0012">Acyltransferase</keyword>
<dbReference type="GO" id="GO:0005886">
    <property type="term" value="C:plasma membrane"/>
    <property type="evidence" value="ECO:0007669"/>
    <property type="project" value="TreeGrafter"/>
</dbReference>
<proteinExistence type="predicted"/>
<keyword evidence="1 5" id="KW-0808">Transferase</keyword>
<dbReference type="GO" id="GO:0003841">
    <property type="term" value="F:1-acylglycerol-3-phosphate O-acyltransferase activity"/>
    <property type="evidence" value="ECO:0007669"/>
    <property type="project" value="TreeGrafter"/>
</dbReference>
<accession>A0A839DW41</accession>
<dbReference type="SMART" id="SM00563">
    <property type="entry name" value="PlsC"/>
    <property type="match status" value="1"/>
</dbReference>
<dbReference type="RefSeq" id="WP_182543482.1">
    <property type="nucleotide sequence ID" value="NZ_JACGWZ010000001.1"/>
</dbReference>
<dbReference type="AlphaFoldDB" id="A0A839DW41"/>
<dbReference type="PANTHER" id="PTHR10434">
    <property type="entry name" value="1-ACYL-SN-GLYCEROL-3-PHOSPHATE ACYLTRANSFERASE"/>
    <property type="match status" value="1"/>
</dbReference>
<evidence type="ECO:0000256" key="3">
    <source>
        <dbReference type="SAM" id="MobiDB-lite"/>
    </source>
</evidence>